<comment type="subcellular location">
    <subcellularLocation>
        <location evidence="1">Golgi apparatus membrane</location>
        <topology evidence="1">Peripheral membrane protein</topology>
    </subcellularLocation>
</comment>
<evidence type="ECO:0000256" key="3">
    <source>
        <dbReference type="ARBA" id="ARBA00020978"/>
    </source>
</evidence>
<dbReference type="GO" id="GO:0000139">
    <property type="term" value="C:Golgi membrane"/>
    <property type="evidence" value="ECO:0007669"/>
    <property type="project" value="UniProtKB-SubCell"/>
</dbReference>
<dbReference type="InterPro" id="IPR033370">
    <property type="entry name" value="COG1"/>
</dbReference>
<feature type="compositionally biased region" description="Polar residues" evidence="8">
    <location>
        <begin position="1"/>
        <end position="18"/>
    </location>
</feature>
<evidence type="ECO:0000256" key="1">
    <source>
        <dbReference type="ARBA" id="ARBA00004395"/>
    </source>
</evidence>
<keyword evidence="5" id="KW-0653">Protein transport</keyword>
<feature type="region of interest" description="Disordered" evidence="8">
    <location>
        <begin position="527"/>
        <end position="564"/>
    </location>
</feature>
<name>A0A8H3TV95_9TREE</name>
<feature type="compositionally biased region" description="Polar residues" evidence="8">
    <location>
        <begin position="535"/>
        <end position="548"/>
    </location>
</feature>
<evidence type="ECO:0000256" key="5">
    <source>
        <dbReference type="ARBA" id="ARBA00022927"/>
    </source>
</evidence>
<dbReference type="AlphaFoldDB" id="A0A8H3TV95"/>
<dbReference type="OrthoDB" id="46189at2759"/>
<feature type="region of interest" description="Disordered" evidence="8">
    <location>
        <begin position="75"/>
        <end position="134"/>
    </location>
</feature>
<evidence type="ECO:0000256" key="2">
    <source>
        <dbReference type="ARBA" id="ARBA00006653"/>
    </source>
</evidence>
<keyword evidence="10" id="KW-1185">Reference proteome</keyword>
<comment type="similarity">
    <text evidence="2">Belongs to the COG1 family.</text>
</comment>
<feature type="compositionally biased region" description="Polar residues" evidence="8">
    <location>
        <begin position="102"/>
        <end position="112"/>
    </location>
</feature>
<reference evidence="9" key="1">
    <citation type="submission" date="2020-07" db="EMBL/GenBank/DDBJ databases">
        <title>Draft Genome Sequence of a Deep-Sea Yeast, Naganishia (Cryptococcus) liquefaciens strain N6.</title>
        <authorList>
            <person name="Han Y.W."/>
            <person name="Kajitani R."/>
            <person name="Morimoto H."/>
            <person name="Parhat M."/>
            <person name="Tsubouchi H."/>
            <person name="Bakenova O."/>
            <person name="Ogata M."/>
            <person name="Argunhan B."/>
            <person name="Aoki R."/>
            <person name="Kajiwara S."/>
            <person name="Itoh T."/>
            <person name="Iwasaki H."/>
        </authorList>
    </citation>
    <scope>NUCLEOTIDE SEQUENCE</scope>
    <source>
        <strain evidence="9">N6</strain>
    </source>
</reference>
<protein>
    <recommendedName>
        <fullName evidence="3">Conserved oligomeric Golgi complex subunit 1</fullName>
    </recommendedName>
</protein>
<comment type="caution">
    <text evidence="9">The sequence shown here is derived from an EMBL/GenBank/DDBJ whole genome shotgun (WGS) entry which is preliminary data.</text>
</comment>
<feature type="region of interest" description="Disordered" evidence="8">
    <location>
        <begin position="211"/>
        <end position="244"/>
    </location>
</feature>
<evidence type="ECO:0000313" key="9">
    <source>
        <dbReference type="EMBL" id="GHJ87719.1"/>
    </source>
</evidence>
<feature type="region of interest" description="Disordered" evidence="8">
    <location>
        <begin position="450"/>
        <end position="476"/>
    </location>
</feature>
<evidence type="ECO:0000313" key="10">
    <source>
        <dbReference type="Proteomes" id="UP000620104"/>
    </source>
</evidence>
<dbReference type="EMBL" id="BLZA01000023">
    <property type="protein sequence ID" value="GHJ87719.1"/>
    <property type="molecule type" value="Genomic_DNA"/>
</dbReference>
<dbReference type="Proteomes" id="UP000620104">
    <property type="component" value="Unassembled WGS sequence"/>
</dbReference>
<dbReference type="PANTHER" id="PTHR31658">
    <property type="entry name" value="CONSERVED OLIGOMERIC GOLGI COMPLEX SUBUNIT 1"/>
    <property type="match status" value="1"/>
</dbReference>
<gene>
    <name evidence="9" type="ORF">NliqN6_4121</name>
</gene>
<dbReference type="PANTHER" id="PTHR31658:SF0">
    <property type="entry name" value="CONSERVED OLIGOMERIC GOLGI COMPLEX SUBUNIT 1"/>
    <property type="match status" value="1"/>
</dbReference>
<proteinExistence type="inferred from homology"/>
<evidence type="ECO:0000256" key="7">
    <source>
        <dbReference type="ARBA" id="ARBA00023136"/>
    </source>
</evidence>
<dbReference type="GO" id="GO:0006891">
    <property type="term" value="P:intra-Golgi vesicle-mediated transport"/>
    <property type="evidence" value="ECO:0007669"/>
    <property type="project" value="InterPro"/>
</dbReference>
<feature type="region of interest" description="Disordered" evidence="8">
    <location>
        <begin position="1"/>
        <end position="58"/>
    </location>
</feature>
<sequence>MSTVYPTSYPGSPSSQTPPALPATSKAPHAGKPVITQNGRHGSFHQQRKESSYSSMSRPSFSGFSAFGGGMPMSRQGSFASLAPSDGTVRQSPSGVHRRGTGMTQGTQNTASGRFRSSGKQQKRPSDGTWATMDPDEVFRRLNVAEVKRVEAQLRTTADGKQAELRAMVSERYRDLLLSTTQIGTIHNSSLKLSQALDRIEALCSNPGRSTGLRADDALPKERESEDALEITAGKPQSLSHAGVTASKDLTETDGSAITKQLPSAAAVKLLLDAPEAIYKVLSARAYLQAAFLWLLARTVKEYMLSPQEETSDGSYNQTYTPLVQKQWETLIPLRAQVVHKATASMRDLKRLLKPGQEQDRIAFVQTILTAMLLDSNTTLDALALFLGQRTKAIEDIFTASQYIRPNVSFTHDPRTALEKTDLPAYERPKSRHTRQASRLDAAQVLRELSPAPPGAKDPISPTGPSDSHKPDRREIKRKMIRDRISKALLETIKCIASTVGMAKATYLPRPEADSDVSLLDDAIERIQRGERKPTNAQRGTVSRQVSGTEAAPRRPSRLPSNLPSIADSTLVPAQSVSTIAILKNLPSSQMLLTYLPEAVKSFTPFIAPTAGKSKSEQVRQINDKLDAWVAAAMKDLSPRIDIWLSRLDKISDIWKVRSQLNRLLDDVKSNETIALSAQQVEEIQKAAQATFETRTKAIWRAQLDELQTTTKSGLQNSLEKIRHSDNSSMTELHPSLMYFSSPMHFPSVSMGAFTTTNPLQANFTDAELPKFRLDLRTRLSHRTYLIQERLDRLEQAVAQLSKDAAILQRHRQGHALADKYRVDLTKAVSDIVHMLAETSSHILDNQASDPISVDLAMFIGRLALHMGTSIALENLRAPAKEEITSDLQKVYEHCLKPWKARTLEDALQILRKTLDADVAAITQLFSAVYNALADMVAAILDSGTIQHQRAELQKDLAIDFAKEAFAMLSRSGLSSSSLEYRQCAAFLQYLGGMATAEQVDLAIPSIKKVQLLLQPLLEHTISSIPTSELARTAAENRQSILLPFGQAPISHEYVSPTPVMKPSARFGMLSLI</sequence>
<feature type="compositionally biased region" description="Basic and acidic residues" evidence="8">
    <location>
        <begin position="214"/>
        <end position="226"/>
    </location>
</feature>
<dbReference type="GO" id="GO:0017119">
    <property type="term" value="C:Golgi transport complex"/>
    <property type="evidence" value="ECO:0007669"/>
    <property type="project" value="InterPro"/>
</dbReference>
<organism evidence="9 10">
    <name type="scientific">Naganishia liquefaciens</name>
    <dbReference type="NCBI Taxonomy" id="104408"/>
    <lineage>
        <taxon>Eukaryota</taxon>
        <taxon>Fungi</taxon>
        <taxon>Dikarya</taxon>
        <taxon>Basidiomycota</taxon>
        <taxon>Agaricomycotina</taxon>
        <taxon>Tremellomycetes</taxon>
        <taxon>Filobasidiales</taxon>
        <taxon>Filobasidiaceae</taxon>
        <taxon>Naganishia</taxon>
    </lineage>
</organism>
<keyword evidence="4" id="KW-0813">Transport</keyword>
<evidence type="ECO:0000256" key="8">
    <source>
        <dbReference type="SAM" id="MobiDB-lite"/>
    </source>
</evidence>
<dbReference type="GO" id="GO:0015031">
    <property type="term" value="P:protein transport"/>
    <property type="evidence" value="ECO:0007669"/>
    <property type="project" value="UniProtKB-KW"/>
</dbReference>
<keyword evidence="6" id="KW-0333">Golgi apparatus</keyword>
<dbReference type="Pfam" id="PF08700">
    <property type="entry name" value="VPS51_Exo84_N"/>
    <property type="match status" value="1"/>
</dbReference>
<evidence type="ECO:0000256" key="6">
    <source>
        <dbReference type="ARBA" id="ARBA00023034"/>
    </source>
</evidence>
<accession>A0A8H3TV95</accession>
<keyword evidence="7" id="KW-0472">Membrane</keyword>
<evidence type="ECO:0000256" key="4">
    <source>
        <dbReference type="ARBA" id="ARBA00022448"/>
    </source>
</evidence>